<dbReference type="Proteomes" id="UP000245207">
    <property type="component" value="Unassembled WGS sequence"/>
</dbReference>
<gene>
    <name evidence="1" type="ORF">CTI12_AA427910</name>
</gene>
<keyword evidence="2" id="KW-1185">Reference proteome</keyword>
<dbReference type="AlphaFoldDB" id="A0A2U1M1W4"/>
<sequence>MAKAKQQKKSFFSLFSIFKSKKIRGDERRFDDCIKAYRVFPSDQDGVHWVAEPGIDRKASSYIDSDGYGSFSSCIKDAISLPSGVQYVGDDAFNEDNDVITNH</sequence>
<dbReference type="EMBL" id="PKPP01006807">
    <property type="protein sequence ID" value="PWA55256.1"/>
    <property type="molecule type" value="Genomic_DNA"/>
</dbReference>
<evidence type="ECO:0000313" key="2">
    <source>
        <dbReference type="Proteomes" id="UP000245207"/>
    </source>
</evidence>
<dbReference type="PANTHER" id="PTHR33511">
    <property type="entry name" value="OS06G0632400 PROTEIN"/>
    <property type="match status" value="1"/>
</dbReference>
<comment type="caution">
    <text evidence="1">The sequence shown here is derived from an EMBL/GenBank/DDBJ whole genome shotgun (WGS) entry which is preliminary data.</text>
</comment>
<protein>
    <submittedName>
        <fullName evidence="1">Uncharacterized protein</fullName>
    </submittedName>
</protein>
<organism evidence="1 2">
    <name type="scientific">Artemisia annua</name>
    <name type="common">Sweet wormwood</name>
    <dbReference type="NCBI Taxonomy" id="35608"/>
    <lineage>
        <taxon>Eukaryota</taxon>
        <taxon>Viridiplantae</taxon>
        <taxon>Streptophyta</taxon>
        <taxon>Embryophyta</taxon>
        <taxon>Tracheophyta</taxon>
        <taxon>Spermatophyta</taxon>
        <taxon>Magnoliopsida</taxon>
        <taxon>eudicotyledons</taxon>
        <taxon>Gunneridae</taxon>
        <taxon>Pentapetalae</taxon>
        <taxon>asterids</taxon>
        <taxon>campanulids</taxon>
        <taxon>Asterales</taxon>
        <taxon>Asteraceae</taxon>
        <taxon>Asteroideae</taxon>
        <taxon>Anthemideae</taxon>
        <taxon>Artemisiinae</taxon>
        <taxon>Artemisia</taxon>
    </lineage>
</organism>
<reference evidence="1 2" key="1">
    <citation type="journal article" date="2018" name="Mol. Plant">
        <title>The genome of Artemisia annua provides insight into the evolution of Asteraceae family and artemisinin biosynthesis.</title>
        <authorList>
            <person name="Shen Q."/>
            <person name="Zhang L."/>
            <person name="Liao Z."/>
            <person name="Wang S."/>
            <person name="Yan T."/>
            <person name="Shi P."/>
            <person name="Liu M."/>
            <person name="Fu X."/>
            <person name="Pan Q."/>
            <person name="Wang Y."/>
            <person name="Lv Z."/>
            <person name="Lu X."/>
            <person name="Zhang F."/>
            <person name="Jiang W."/>
            <person name="Ma Y."/>
            <person name="Chen M."/>
            <person name="Hao X."/>
            <person name="Li L."/>
            <person name="Tang Y."/>
            <person name="Lv G."/>
            <person name="Zhou Y."/>
            <person name="Sun X."/>
            <person name="Brodelius P.E."/>
            <person name="Rose J.K.C."/>
            <person name="Tang K."/>
        </authorList>
    </citation>
    <scope>NUCLEOTIDE SEQUENCE [LARGE SCALE GENOMIC DNA]</scope>
    <source>
        <strain evidence="2">cv. Huhao1</strain>
        <tissue evidence="1">Leaf</tissue>
    </source>
</reference>
<proteinExistence type="predicted"/>
<dbReference type="OrthoDB" id="654716at2759"/>
<evidence type="ECO:0000313" key="1">
    <source>
        <dbReference type="EMBL" id="PWA55256.1"/>
    </source>
</evidence>
<accession>A0A2U1M1W4</accession>
<name>A0A2U1M1W4_ARTAN</name>